<protein>
    <submittedName>
        <fullName evidence="4">Ankyrin repeat-containing domain protein</fullName>
    </submittedName>
</protein>
<dbReference type="Proteomes" id="UP001149954">
    <property type="component" value="Unassembled WGS sequence"/>
</dbReference>
<name>A0A9X0CBQ2_9EURO</name>
<evidence type="ECO:0000256" key="3">
    <source>
        <dbReference type="PROSITE-ProRule" id="PRU00023"/>
    </source>
</evidence>
<dbReference type="GO" id="GO:0000976">
    <property type="term" value="F:transcription cis-regulatory region binding"/>
    <property type="evidence" value="ECO:0007669"/>
    <property type="project" value="TreeGrafter"/>
</dbReference>
<dbReference type="OrthoDB" id="4311069at2759"/>
<dbReference type="InterPro" id="IPR002110">
    <property type="entry name" value="Ankyrin_rpt"/>
</dbReference>
<dbReference type="Gene3D" id="1.25.40.20">
    <property type="entry name" value="Ankyrin repeat-containing domain"/>
    <property type="match status" value="2"/>
</dbReference>
<dbReference type="GO" id="GO:0005634">
    <property type="term" value="C:nucleus"/>
    <property type="evidence" value="ECO:0007669"/>
    <property type="project" value="TreeGrafter"/>
</dbReference>
<dbReference type="PROSITE" id="PS50088">
    <property type="entry name" value="ANK_REPEAT"/>
    <property type="match status" value="2"/>
</dbReference>
<dbReference type="InterPro" id="IPR050663">
    <property type="entry name" value="Ankyrin-SOCS_Box"/>
</dbReference>
<organism evidence="4 5">
    <name type="scientific">Penicillium fimorum</name>
    <dbReference type="NCBI Taxonomy" id="1882269"/>
    <lineage>
        <taxon>Eukaryota</taxon>
        <taxon>Fungi</taxon>
        <taxon>Dikarya</taxon>
        <taxon>Ascomycota</taxon>
        <taxon>Pezizomycotina</taxon>
        <taxon>Eurotiomycetes</taxon>
        <taxon>Eurotiomycetidae</taxon>
        <taxon>Eurotiales</taxon>
        <taxon>Aspergillaceae</taxon>
        <taxon>Penicillium</taxon>
    </lineage>
</organism>
<keyword evidence="2 3" id="KW-0040">ANK repeat</keyword>
<dbReference type="Pfam" id="PF00023">
    <property type="entry name" value="Ank"/>
    <property type="match status" value="1"/>
</dbReference>
<dbReference type="SMART" id="SM00248">
    <property type="entry name" value="ANK"/>
    <property type="match status" value="6"/>
</dbReference>
<dbReference type="InterPro" id="IPR036770">
    <property type="entry name" value="Ankyrin_rpt-contain_sf"/>
</dbReference>
<feature type="repeat" description="ANK" evidence="3">
    <location>
        <begin position="217"/>
        <end position="258"/>
    </location>
</feature>
<reference evidence="4" key="2">
    <citation type="journal article" date="2023" name="IMA Fungus">
        <title>Comparative genomic study of the Penicillium genus elucidates a diverse pangenome and 15 lateral gene transfer events.</title>
        <authorList>
            <person name="Petersen C."/>
            <person name="Sorensen T."/>
            <person name="Nielsen M.R."/>
            <person name="Sondergaard T.E."/>
            <person name="Sorensen J.L."/>
            <person name="Fitzpatrick D.A."/>
            <person name="Frisvad J.C."/>
            <person name="Nielsen K.L."/>
        </authorList>
    </citation>
    <scope>NUCLEOTIDE SEQUENCE</scope>
    <source>
        <strain evidence="4">IBT 29495</strain>
    </source>
</reference>
<dbReference type="AlphaFoldDB" id="A0A9X0CBQ2"/>
<evidence type="ECO:0000313" key="4">
    <source>
        <dbReference type="EMBL" id="KAJ5520197.1"/>
    </source>
</evidence>
<dbReference type="Pfam" id="PF12796">
    <property type="entry name" value="Ank_2"/>
    <property type="match status" value="1"/>
</dbReference>
<dbReference type="PANTHER" id="PTHR24193:SF121">
    <property type="entry name" value="ADA2A-CONTAINING COMPLEX COMPONENT 3, ISOFORM D"/>
    <property type="match status" value="1"/>
</dbReference>
<comment type="caution">
    <text evidence="4">The sequence shown here is derived from an EMBL/GenBank/DDBJ whole genome shotgun (WGS) entry which is preliminary data.</text>
</comment>
<evidence type="ECO:0000256" key="1">
    <source>
        <dbReference type="ARBA" id="ARBA00022737"/>
    </source>
</evidence>
<keyword evidence="1" id="KW-0677">Repeat</keyword>
<feature type="repeat" description="ANK" evidence="3">
    <location>
        <begin position="111"/>
        <end position="143"/>
    </location>
</feature>
<keyword evidence="5" id="KW-1185">Reference proteome</keyword>
<dbReference type="GO" id="GO:0045944">
    <property type="term" value="P:positive regulation of transcription by RNA polymerase II"/>
    <property type="evidence" value="ECO:0007669"/>
    <property type="project" value="TreeGrafter"/>
</dbReference>
<proteinExistence type="predicted"/>
<dbReference type="SUPFAM" id="SSF48403">
    <property type="entry name" value="Ankyrin repeat"/>
    <property type="match status" value="1"/>
</dbReference>
<evidence type="ECO:0000313" key="5">
    <source>
        <dbReference type="Proteomes" id="UP001149954"/>
    </source>
</evidence>
<accession>A0A9X0CBQ2</accession>
<sequence length="336" mass="37558">MRKKEAQFGLPWTREMNPLRDILASVVKVKLDTIVGCESVLQFVCRWESLVMVQILVDAGADVNLASQGMYGTPLQAACTRTVDSESPGETLKIIQYLIQQGAQVNARGGYLHSCLHTACWKGTPEVIKLVLTQEAEVDSKDSVGRTPAHLVCYQGLEHYRILNPSASQLVARDLTQRTALHYAVMSEDLKLLKQVLDSHKCHPEHRDTYRQLVDGDLWTPLHWAARNTRSVQGEKKNMVSVIKYLLEEGYDLTAKGKAMNQEWTALEVAIYHGADEEIQALLTPVKPREPLILTQWRPGKRHGGVSFCNVCFVVSILVPSATIYAVEDSNIQSSH</sequence>
<reference evidence="4" key="1">
    <citation type="submission" date="2022-12" db="EMBL/GenBank/DDBJ databases">
        <authorList>
            <person name="Petersen C."/>
        </authorList>
    </citation>
    <scope>NUCLEOTIDE SEQUENCE</scope>
    <source>
        <strain evidence="4">IBT 29495</strain>
    </source>
</reference>
<gene>
    <name evidence="4" type="ORF">N7463_000650</name>
</gene>
<dbReference type="EMBL" id="JAPWDS010000001">
    <property type="protein sequence ID" value="KAJ5520197.1"/>
    <property type="molecule type" value="Genomic_DNA"/>
</dbReference>
<dbReference type="PANTHER" id="PTHR24193">
    <property type="entry name" value="ANKYRIN REPEAT PROTEIN"/>
    <property type="match status" value="1"/>
</dbReference>
<evidence type="ECO:0000256" key="2">
    <source>
        <dbReference type="ARBA" id="ARBA00023043"/>
    </source>
</evidence>